<reference evidence="2 3" key="1">
    <citation type="submission" date="2018-08" db="EMBL/GenBank/DDBJ databases">
        <title>The metabolism and importance of syntrophic acetate oxidation coupled to methane or sulfide production in haloalkaline environments.</title>
        <authorList>
            <person name="Timmers P.H.A."/>
            <person name="Vavourakis C.D."/>
            <person name="Sorokin D.Y."/>
            <person name="Sinninghe Damste J.S."/>
            <person name="Muyzer G."/>
            <person name="Stams A.J.M."/>
            <person name="Plugge C.M."/>
        </authorList>
    </citation>
    <scope>NUCLEOTIDE SEQUENCE [LARGE SCALE GENOMIC DNA]</scope>
    <source>
        <strain evidence="2">MSAO_Arc3</strain>
    </source>
</reference>
<dbReference type="EMBL" id="QZAB01000183">
    <property type="protein sequence ID" value="RQD88832.1"/>
    <property type="molecule type" value="Genomic_DNA"/>
</dbReference>
<proteinExistence type="predicted"/>
<evidence type="ECO:0000259" key="1">
    <source>
        <dbReference type="Pfam" id="PF06048"/>
    </source>
</evidence>
<protein>
    <submittedName>
        <fullName evidence="2">DUF927 domain-containing protein</fullName>
    </submittedName>
</protein>
<accession>A0A424Z3T0</accession>
<name>A0A424Z3T0_9EURY</name>
<evidence type="ECO:0000313" key="2">
    <source>
        <dbReference type="EMBL" id="RQD88832.1"/>
    </source>
</evidence>
<feature type="domain" description="DUF927" evidence="1">
    <location>
        <begin position="144"/>
        <end position="417"/>
    </location>
</feature>
<gene>
    <name evidence="2" type="ORF">D5R95_02705</name>
</gene>
<dbReference type="AlphaFoldDB" id="A0A424Z3T0"/>
<organism evidence="2 3">
    <name type="scientific">Methanosalsum natronophilum</name>
    <dbReference type="NCBI Taxonomy" id="768733"/>
    <lineage>
        <taxon>Archaea</taxon>
        <taxon>Methanobacteriati</taxon>
        <taxon>Methanobacteriota</taxon>
        <taxon>Stenosarchaea group</taxon>
        <taxon>Methanomicrobia</taxon>
        <taxon>Methanosarcinales</taxon>
        <taxon>Methanosarcinaceae</taxon>
        <taxon>Methanosalsum</taxon>
    </lineage>
</organism>
<dbReference type="Proteomes" id="UP000284763">
    <property type="component" value="Unassembled WGS sequence"/>
</dbReference>
<sequence length="668" mass="76939">MIGMAASSSQTNEISNDEQEIEHVVEGDILSVNDVIHCKLLFEFDSGQVIRYKIHSPIVDQHRSIEGSFLNGTLDGRMEDIIRSKILKLIHIKDKESELAVQLSLRIICDKVRNRSWYFSNTQIDGKWAGYRVPNEYNIFEGCIRTVKSSGDEPYYTAFCRTPCIPVATGHNIDTGEYWVQLKFANIYNRPHTEWVSQEDALSRRGIMRLASRGINLIEKNSSTMNEYLSSCLMVNGPEMPRRFVTEKNGWKCENTIFAFGNRGFSNGEVLDIVPLMKEAYEGLKVSGDIQAWIDAVNPIIHLPLVRFKMYAVFTAPLLRLLNIQSFILDHYGESSIGKTFTNDLAMSMIGDADTLRFNGDTTKTAAEILAQMYTDLPLYLDETGTQQSEDVLKALVYMLANEQGRMRGHKEGGLRETGKWKTVALTTGERPLTSHKSFSGQQVRSIEIRGGLTQDVIENIKHAADIRKDHFGHFTEPYFRKLYEYMPKLEMMYKMARERYVTKDNVKTNRMAGTFATILVAGMLLEDIFSETGIEPIEPHKIIDHFFIRCVKENPIENYSIRALHTVMDWVQSKNMCFYDFEKPHNNNKFHEFYGWIDTEYIDIIPSELRKVMERSGFDSTRTKNDWIDEGIVIVNQGRKDYKVCHNGIHKKVIRFSRRKINEILFC</sequence>
<dbReference type="Pfam" id="PF06048">
    <property type="entry name" value="DUF927"/>
    <property type="match status" value="1"/>
</dbReference>
<comment type="caution">
    <text evidence="2">The sequence shown here is derived from an EMBL/GenBank/DDBJ whole genome shotgun (WGS) entry which is preliminary data.</text>
</comment>
<dbReference type="InterPro" id="IPR009270">
    <property type="entry name" value="DUF927"/>
</dbReference>
<evidence type="ECO:0000313" key="3">
    <source>
        <dbReference type="Proteomes" id="UP000284763"/>
    </source>
</evidence>